<evidence type="ECO:0000313" key="1">
    <source>
        <dbReference type="EMBL" id="KAG9220201.1"/>
    </source>
</evidence>
<accession>A0ACB7IRE5</accession>
<keyword evidence="2" id="KW-1185">Reference proteome</keyword>
<sequence length="421" mass="46209">MTLTKNGRHIFNEVPNGYPIPGRTTIYDGSQSIDLANVPLDGGFLITTLDLAVDPYLRSMMDQVSNSHVTPFQLGEPLVNYGIGLVLRSEYSEAQPGDHVYGLIPFQEYSVLKDFENQIERMRVLKNDVGLPWSVYLGAAGMPGQTSYMAWKAYAKAKPGDVAFITSGAGTVGSLVIQLAKRDGMKVISCASSEEKLQYLSSLGADVTYNYRTTSAREVLEKEGPIDIYWDNVGGETLEAALDNASTGARFLESGMMSGYNEQHLPIRNLFKLIGMQVTMQGFLVWSLVDQYRDEFYREFVPLLASGDIKYREDITHGLETVGEVLLDVQRGKNFGKDEQLCRLQSQGEVEQKKANAVEAAADALETLVDTWTTAPSGVDQARTIVNFAASHQLAPHGAKKNGQHTGNESRRAVSSSSKAL</sequence>
<proteinExistence type="predicted"/>
<name>A0ACB7IRE5_PLECO</name>
<protein>
    <submittedName>
        <fullName evidence="1">Uncharacterized protein</fullName>
    </submittedName>
</protein>
<gene>
    <name evidence="1" type="ORF">CCMSSC00406_0007104</name>
</gene>
<reference evidence="1 2" key="1">
    <citation type="journal article" date="2021" name="Appl. Environ. Microbiol.">
        <title>Genetic linkage and physical mapping for an oyster mushroom Pleurotus cornucopiae and QTL analysis for the trait cap color.</title>
        <authorList>
            <person name="Zhang Y."/>
            <person name="Gao W."/>
            <person name="Sonnenberg A."/>
            <person name="Chen Q."/>
            <person name="Zhang J."/>
            <person name="Huang C."/>
        </authorList>
    </citation>
    <scope>NUCLEOTIDE SEQUENCE [LARGE SCALE GENOMIC DNA]</scope>
    <source>
        <strain evidence="1">CCMSSC00406</strain>
    </source>
</reference>
<dbReference type="EMBL" id="WQMT02000008">
    <property type="protein sequence ID" value="KAG9220201.1"/>
    <property type="molecule type" value="Genomic_DNA"/>
</dbReference>
<organism evidence="1 2">
    <name type="scientific">Pleurotus cornucopiae</name>
    <name type="common">Cornucopia mushroom</name>
    <dbReference type="NCBI Taxonomy" id="5321"/>
    <lineage>
        <taxon>Eukaryota</taxon>
        <taxon>Fungi</taxon>
        <taxon>Dikarya</taxon>
        <taxon>Basidiomycota</taxon>
        <taxon>Agaricomycotina</taxon>
        <taxon>Agaricomycetes</taxon>
        <taxon>Agaricomycetidae</taxon>
        <taxon>Agaricales</taxon>
        <taxon>Pleurotineae</taxon>
        <taxon>Pleurotaceae</taxon>
        <taxon>Pleurotus</taxon>
    </lineage>
</organism>
<comment type="caution">
    <text evidence="1">The sequence shown here is derived from an EMBL/GenBank/DDBJ whole genome shotgun (WGS) entry which is preliminary data.</text>
</comment>
<dbReference type="Proteomes" id="UP000824881">
    <property type="component" value="Unassembled WGS sequence"/>
</dbReference>
<evidence type="ECO:0000313" key="2">
    <source>
        <dbReference type="Proteomes" id="UP000824881"/>
    </source>
</evidence>